<keyword evidence="2" id="KW-0067">ATP-binding</keyword>
<dbReference type="Gene3D" id="3.40.50.300">
    <property type="entry name" value="P-loop containing nucleotide triphosphate hydrolases"/>
    <property type="match status" value="1"/>
</dbReference>
<dbReference type="SUPFAM" id="SSF52540">
    <property type="entry name" value="P-loop containing nucleoside triphosphate hydrolases"/>
    <property type="match status" value="1"/>
</dbReference>
<dbReference type="PROSITE" id="PS00676">
    <property type="entry name" value="SIGMA54_INTERACT_2"/>
    <property type="match status" value="1"/>
</dbReference>
<feature type="domain" description="Response regulatory" evidence="10">
    <location>
        <begin position="7"/>
        <end position="121"/>
    </location>
</feature>
<dbReference type="InterPro" id="IPR025662">
    <property type="entry name" value="Sigma_54_int_dom_ATP-bd_1"/>
</dbReference>
<keyword evidence="12" id="KW-1185">Reference proteome</keyword>
<evidence type="ECO:0000259" key="10">
    <source>
        <dbReference type="PROSITE" id="PS50110"/>
    </source>
</evidence>
<dbReference type="EMBL" id="SZPQ01000011">
    <property type="protein sequence ID" value="TKI06605.1"/>
    <property type="molecule type" value="Genomic_DNA"/>
</dbReference>
<keyword evidence="8" id="KW-0597">Phosphoprotein</keyword>
<dbReference type="PANTHER" id="PTHR32071:SF117">
    <property type="entry name" value="PTS-DEPENDENT DIHYDROXYACETONE KINASE OPERON REGULATORY PROTEIN-RELATED"/>
    <property type="match status" value="1"/>
</dbReference>
<dbReference type="InterPro" id="IPR058031">
    <property type="entry name" value="AAA_lid_NorR"/>
</dbReference>
<dbReference type="PRINTS" id="PR01590">
    <property type="entry name" value="HTHFIS"/>
</dbReference>
<organism evidence="11 12">
    <name type="scientific">Martelella alba</name>
    <dbReference type="NCBI Taxonomy" id="2590451"/>
    <lineage>
        <taxon>Bacteria</taxon>
        <taxon>Pseudomonadati</taxon>
        <taxon>Pseudomonadota</taxon>
        <taxon>Alphaproteobacteria</taxon>
        <taxon>Hyphomicrobiales</taxon>
        <taxon>Aurantimonadaceae</taxon>
        <taxon>Martelella</taxon>
    </lineage>
</organism>
<evidence type="ECO:0000313" key="11">
    <source>
        <dbReference type="EMBL" id="TKI06605.1"/>
    </source>
</evidence>
<keyword evidence="3" id="KW-0902">Two-component regulatory system</keyword>
<keyword evidence="5" id="KW-0238">DNA-binding</keyword>
<dbReference type="Gene3D" id="1.10.8.60">
    <property type="match status" value="1"/>
</dbReference>
<dbReference type="PROSITE" id="PS50045">
    <property type="entry name" value="SIGMA54_INTERACT_4"/>
    <property type="match status" value="1"/>
</dbReference>
<dbReference type="InterPro" id="IPR002078">
    <property type="entry name" value="Sigma_54_int"/>
</dbReference>
<dbReference type="Pfam" id="PF25601">
    <property type="entry name" value="AAA_lid_14"/>
    <property type="match status" value="1"/>
</dbReference>
<protein>
    <submittedName>
        <fullName evidence="11">Sigma-54-dependent Fis family transcriptional regulator</fullName>
    </submittedName>
</protein>
<proteinExistence type="predicted"/>
<dbReference type="InterPro" id="IPR001789">
    <property type="entry name" value="Sig_transdc_resp-reg_receiver"/>
</dbReference>
<gene>
    <name evidence="11" type="ORF">FCN80_10190</name>
</gene>
<dbReference type="InterPro" id="IPR009057">
    <property type="entry name" value="Homeodomain-like_sf"/>
</dbReference>
<evidence type="ECO:0000313" key="12">
    <source>
        <dbReference type="Proteomes" id="UP000305202"/>
    </source>
</evidence>
<evidence type="ECO:0000256" key="1">
    <source>
        <dbReference type="ARBA" id="ARBA00022741"/>
    </source>
</evidence>
<dbReference type="Gene3D" id="1.10.10.60">
    <property type="entry name" value="Homeodomain-like"/>
    <property type="match status" value="1"/>
</dbReference>
<feature type="domain" description="Sigma-54 factor interaction" evidence="9">
    <location>
        <begin position="146"/>
        <end position="375"/>
    </location>
</feature>
<dbReference type="CDD" id="cd00156">
    <property type="entry name" value="REC"/>
    <property type="match status" value="1"/>
</dbReference>
<dbReference type="PROSITE" id="PS00688">
    <property type="entry name" value="SIGMA54_INTERACT_3"/>
    <property type="match status" value="1"/>
</dbReference>
<dbReference type="InterPro" id="IPR025944">
    <property type="entry name" value="Sigma_54_int_dom_CS"/>
</dbReference>
<evidence type="ECO:0000256" key="3">
    <source>
        <dbReference type="ARBA" id="ARBA00023012"/>
    </source>
</evidence>
<dbReference type="SUPFAM" id="SSF52172">
    <property type="entry name" value="CheY-like"/>
    <property type="match status" value="1"/>
</dbReference>
<evidence type="ECO:0000259" key="9">
    <source>
        <dbReference type="PROSITE" id="PS50045"/>
    </source>
</evidence>
<name>A0ABY2SNG1_9HYPH</name>
<dbReference type="SUPFAM" id="SSF46689">
    <property type="entry name" value="Homeodomain-like"/>
    <property type="match status" value="1"/>
</dbReference>
<evidence type="ECO:0000256" key="6">
    <source>
        <dbReference type="ARBA" id="ARBA00023159"/>
    </source>
</evidence>
<dbReference type="PANTHER" id="PTHR32071">
    <property type="entry name" value="TRANSCRIPTIONAL REGULATORY PROTEIN"/>
    <property type="match status" value="1"/>
</dbReference>
<dbReference type="InterPro" id="IPR003593">
    <property type="entry name" value="AAA+_ATPase"/>
</dbReference>
<keyword evidence="4" id="KW-0805">Transcription regulation</keyword>
<dbReference type="Pfam" id="PF02954">
    <property type="entry name" value="HTH_8"/>
    <property type="match status" value="1"/>
</dbReference>
<dbReference type="InterPro" id="IPR027417">
    <property type="entry name" value="P-loop_NTPase"/>
</dbReference>
<evidence type="ECO:0000256" key="8">
    <source>
        <dbReference type="PROSITE-ProRule" id="PRU00169"/>
    </source>
</evidence>
<dbReference type="Proteomes" id="UP000305202">
    <property type="component" value="Unassembled WGS sequence"/>
</dbReference>
<evidence type="ECO:0000256" key="2">
    <source>
        <dbReference type="ARBA" id="ARBA00022840"/>
    </source>
</evidence>
<feature type="modified residue" description="4-aspartylphosphate" evidence="8">
    <location>
        <position position="56"/>
    </location>
</feature>
<keyword evidence="6" id="KW-0010">Activator</keyword>
<dbReference type="InterPro" id="IPR002197">
    <property type="entry name" value="HTH_Fis"/>
</dbReference>
<dbReference type="SMART" id="SM00448">
    <property type="entry name" value="REC"/>
    <property type="match status" value="1"/>
</dbReference>
<evidence type="ECO:0000256" key="7">
    <source>
        <dbReference type="ARBA" id="ARBA00023163"/>
    </source>
</evidence>
<sequence length="454" mass="50408">MPLKDTTLLVVDDDDSHRLMLLTLLADWGYRVEGARDGADAVALCRSRPFDLLLMDVRMAGTDGITALREIKAYNPAIPILIMTAYSNTETAIQAIKAGAYDYLTKPLDFDLLQLTLKRVLDHVSLGNENKQLRNAMMPVLQGEQIIGHSPALRQLMEMLAVVAPSEATILITGESGSGKELIAKAIHANSQRRNGPYIAINCAAISESLLESELFGHEKGAFTGAEKQRDGRFAAADKGTLFLDEIGDMPLPMQVKLLRAIQEREIQRVGGDRTVKVDVRILAATNKDLEQEVAGGRFRQDLFYRLNVVALRLPPLRERVADIPLLAMHFLQKFAAKNGKTAKGFTPKAMDRLLKYDWPGNIRELENVVERSVVLMMGEYVSLQEFPPPLREGDNERTPLTADFSDMTLDEIEHAAIVNALEMAGGNKSEAARRLGITRKTLHSKIRRRETGE</sequence>
<reference evidence="11 12" key="1">
    <citation type="submission" date="2019-04" db="EMBL/GenBank/DDBJ databases">
        <authorList>
            <person name="Li M."/>
            <person name="Gao C."/>
        </authorList>
    </citation>
    <scope>NUCLEOTIDE SEQUENCE [LARGE SCALE GENOMIC DNA]</scope>
    <source>
        <strain evidence="11 12">BGMRC 2031</strain>
    </source>
</reference>
<keyword evidence="7" id="KW-0804">Transcription</keyword>
<dbReference type="InterPro" id="IPR011006">
    <property type="entry name" value="CheY-like_superfamily"/>
</dbReference>
<dbReference type="PROSITE" id="PS00675">
    <property type="entry name" value="SIGMA54_INTERACT_1"/>
    <property type="match status" value="1"/>
</dbReference>
<dbReference type="SMART" id="SM00382">
    <property type="entry name" value="AAA"/>
    <property type="match status" value="1"/>
</dbReference>
<evidence type="ECO:0000256" key="4">
    <source>
        <dbReference type="ARBA" id="ARBA00023015"/>
    </source>
</evidence>
<dbReference type="RefSeq" id="WP_136990045.1">
    <property type="nucleotide sequence ID" value="NZ_SZPQ01000011.1"/>
</dbReference>
<comment type="caution">
    <text evidence="11">The sequence shown here is derived from an EMBL/GenBank/DDBJ whole genome shotgun (WGS) entry which is preliminary data.</text>
</comment>
<dbReference type="PROSITE" id="PS50110">
    <property type="entry name" value="RESPONSE_REGULATORY"/>
    <property type="match status" value="1"/>
</dbReference>
<dbReference type="CDD" id="cd00009">
    <property type="entry name" value="AAA"/>
    <property type="match status" value="1"/>
</dbReference>
<accession>A0ABY2SNG1</accession>
<keyword evidence="1" id="KW-0547">Nucleotide-binding</keyword>
<dbReference type="Gene3D" id="3.40.50.2300">
    <property type="match status" value="1"/>
</dbReference>
<dbReference type="Pfam" id="PF00158">
    <property type="entry name" value="Sigma54_activat"/>
    <property type="match status" value="1"/>
</dbReference>
<dbReference type="Pfam" id="PF00072">
    <property type="entry name" value="Response_reg"/>
    <property type="match status" value="1"/>
</dbReference>
<evidence type="ECO:0000256" key="5">
    <source>
        <dbReference type="ARBA" id="ARBA00023125"/>
    </source>
</evidence>
<dbReference type="InterPro" id="IPR025943">
    <property type="entry name" value="Sigma_54_int_dom_ATP-bd_2"/>
</dbReference>